<dbReference type="Pfam" id="PF06889">
    <property type="entry name" value="DUF1266"/>
    <property type="match status" value="1"/>
</dbReference>
<dbReference type="RefSeq" id="WP_121587287.1">
    <property type="nucleotide sequence ID" value="NZ_RCHT01000024.1"/>
</dbReference>
<dbReference type="Proteomes" id="UP000276301">
    <property type="component" value="Unassembled WGS sequence"/>
</dbReference>
<feature type="compositionally biased region" description="Basic and acidic residues" evidence="1">
    <location>
        <begin position="25"/>
        <end position="53"/>
    </location>
</feature>
<protein>
    <submittedName>
        <fullName evidence="3">DUF1266 domain-containing protein</fullName>
    </submittedName>
</protein>
<gene>
    <name evidence="3" type="ORF">D4A47_10840</name>
</gene>
<reference evidence="3 4" key="1">
    <citation type="submission" date="2018-10" db="EMBL/GenBank/DDBJ databases">
        <title>Anaerotruncus faecis sp. nov., isolated from human feces.</title>
        <authorList>
            <person name="Wang Y.-J."/>
        </authorList>
    </citation>
    <scope>NUCLEOTIDE SEQUENCE [LARGE SCALE GENOMIC DNA]</scope>
    <source>
        <strain evidence="3 4">22A2-44</strain>
    </source>
</reference>
<accession>A0A498CK77</accession>
<keyword evidence="4" id="KW-1185">Reference proteome</keyword>
<dbReference type="AlphaFoldDB" id="A0A498CK77"/>
<feature type="region of interest" description="Disordered" evidence="1">
    <location>
        <begin position="1"/>
        <end position="65"/>
    </location>
</feature>
<feature type="domain" description="DUF1266" evidence="2">
    <location>
        <begin position="222"/>
        <end position="391"/>
    </location>
</feature>
<evidence type="ECO:0000256" key="1">
    <source>
        <dbReference type="SAM" id="MobiDB-lite"/>
    </source>
</evidence>
<evidence type="ECO:0000313" key="4">
    <source>
        <dbReference type="Proteomes" id="UP000276301"/>
    </source>
</evidence>
<proteinExistence type="predicted"/>
<evidence type="ECO:0000313" key="3">
    <source>
        <dbReference type="EMBL" id="RLL09063.1"/>
    </source>
</evidence>
<comment type="caution">
    <text evidence="3">The sequence shown here is derived from an EMBL/GenBank/DDBJ whole genome shotgun (WGS) entry which is preliminary data.</text>
</comment>
<dbReference type="InterPro" id="IPR009677">
    <property type="entry name" value="DUF1266"/>
</dbReference>
<sequence>MFDMDELMKRAQAASDEASQQLQESMEKSRKIAEQAQKDAEKAAEDAAKRQSDEGQAAQQDAANQQRQVEILGQMFSPEAMAQMAVNQELIQQAVDEKVAAAAALGAEGMMDQLFGEDMGVIAAALETLAMEEEEEDGEDEDRELDQAMERELYQVLEEKLAQLDALPEPEPAPYARDDPRWGRFGILLSGIISTLNDHELGGMDVEEHIPVMEQQIVSLVRRSWGINGRGELLDTIRYLTREGYTLRYALYCEADSPEELLEEGMDEEDRASVCRGWRFVQYFKDRYLPDFLLGWDVGRTAMLARWGCYLGWITEGEAVGILWELSQKAVRGLHSWREFAESYLFGGLMWKLLCGDSAAESYLGFLADAAVDLLTGDPDENEGQWRECPWPAARKIGFQP</sequence>
<evidence type="ECO:0000259" key="2">
    <source>
        <dbReference type="Pfam" id="PF06889"/>
    </source>
</evidence>
<organism evidence="3 4">
    <name type="scientific">Anaerotruncus massiliensis</name>
    <name type="common">ex Liu et al. 2021</name>
    <dbReference type="NCBI Taxonomy" id="2321404"/>
    <lineage>
        <taxon>Bacteria</taxon>
        <taxon>Bacillati</taxon>
        <taxon>Bacillota</taxon>
        <taxon>Clostridia</taxon>
        <taxon>Eubacteriales</taxon>
        <taxon>Oscillospiraceae</taxon>
        <taxon>Anaerotruncus</taxon>
    </lineage>
</organism>
<feature type="compositionally biased region" description="Low complexity" evidence="1">
    <location>
        <begin position="56"/>
        <end position="65"/>
    </location>
</feature>
<name>A0A498CK77_9FIRM</name>
<dbReference type="EMBL" id="RCHT01000024">
    <property type="protein sequence ID" value="RLL09063.1"/>
    <property type="molecule type" value="Genomic_DNA"/>
</dbReference>